<dbReference type="EMBL" id="VDEP01000341">
    <property type="protein sequence ID" value="KAA1100340.1"/>
    <property type="molecule type" value="Genomic_DNA"/>
</dbReference>
<proteinExistence type="predicted"/>
<name>A0A5B0PID6_PUCGR</name>
<dbReference type="PANTHER" id="PTHR33069">
    <property type="entry name" value="CHROMOSOME 7, WHOLE GENOME SHOTGUN SEQUENCE-RELATED"/>
    <property type="match status" value="1"/>
</dbReference>
<accession>A0A5B0PID6</accession>
<dbReference type="AlphaFoldDB" id="A0A5B0PID6"/>
<evidence type="ECO:0000313" key="1">
    <source>
        <dbReference type="EMBL" id="KAA1100340.1"/>
    </source>
</evidence>
<sequence length="418" mass="47204">MHSGIEPRPPIHGLFIAIGQLERYGRETPRRRGRDISEKSLSSPEIDAGKALLVEVQTRSLPTLQRQLHGLMRSLATGPLNEEESESDRKITNALEFALQLGATLNLIDRSLASLASAPISEELGFTCKIDHEYGVLKRYKCIDLVQKFDRLLWREFANLFGLYFSLIELYHSNIHFPIPAFLSNLDLEVPRLQGKIIKNTDETCRSIDAIIRSSKGSDFGFLQDLWRVDGNRLGDCHDQLSESTLRLGTDSNDPTTSSQGNLLLNLDRKHRLQRAEPLALIGVRFFDKLVGTYYAKTSFTLSPSVSSYDMGCLKKETSGLCAHILKIVRSFTRSGPANEDDLHAEMGKILVWSKELSRHFDSSMTLFAFFLIPDPSRIDPPFPEDLLRSSFFELRSELHLALEQLLAADRKLETLVD</sequence>
<organism evidence="1 2">
    <name type="scientific">Puccinia graminis f. sp. tritici</name>
    <dbReference type="NCBI Taxonomy" id="56615"/>
    <lineage>
        <taxon>Eukaryota</taxon>
        <taxon>Fungi</taxon>
        <taxon>Dikarya</taxon>
        <taxon>Basidiomycota</taxon>
        <taxon>Pucciniomycotina</taxon>
        <taxon>Pucciniomycetes</taxon>
        <taxon>Pucciniales</taxon>
        <taxon>Pucciniaceae</taxon>
        <taxon>Puccinia</taxon>
    </lineage>
</organism>
<protein>
    <submittedName>
        <fullName evidence="1">Uncharacterized protein</fullName>
    </submittedName>
</protein>
<comment type="caution">
    <text evidence="1">The sequence shown here is derived from an EMBL/GenBank/DDBJ whole genome shotgun (WGS) entry which is preliminary data.</text>
</comment>
<gene>
    <name evidence="1" type="ORF">PGTUg99_019626</name>
</gene>
<dbReference type="Proteomes" id="UP000325313">
    <property type="component" value="Unassembled WGS sequence"/>
</dbReference>
<dbReference type="PANTHER" id="PTHR33069:SF3">
    <property type="entry name" value="DYNEIN HEAVY CHAIN TAIL DOMAIN-CONTAINING PROTEIN"/>
    <property type="match status" value="1"/>
</dbReference>
<reference evidence="1 2" key="1">
    <citation type="submission" date="2019-05" db="EMBL/GenBank/DDBJ databases">
        <title>Emergence of the Ug99 lineage of the wheat stem rust pathogen through somatic hybridization.</title>
        <authorList>
            <person name="Li F."/>
            <person name="Upadhyaya N.M."/>
            <person name="Sperschneider J."/>
            <person name="Matny O."/>
            <person name="Nguyen-Phuc H."/>
            <person name="Mago R."/>
            <person name="Raley C."/>
            <person name="Miller M.E."/>
            <person name="Silverstein K.A.T."/>
            <person name="Henningsen E."/>
            <person name="Hirsch C.D."/>
            <person name="Visser B."/>
            <person name="Pretorius Z.A."/>
            <person name="Steffenson B.J."/>
            <person name="Schwessinger B."/>
            <person name="Dodds P.N."/>
            <person name="Figueroa M."/>
        </authorList>
    </citation>
    <scope>NUCLEOTIDE SEQUENCE [LARGE SCALE GENOMIC DNA]</scope>
    <source>
        <strain evidence="1 2">Ug99</strain>
    </source>
</reference>
<evidence type="ECO:0000313" key="2">
    <source>
        <dbReference type="Proteomes" id="UP000325313"/>
    </source>
</evidence>